<keyword evidence="17" id="KW-0862">Zinc</keyword>
<comment type="function">
    <text evidence="17">Catalyzes the conversion of 3-deoxy-D-arabino-heptulosonate 7-phosphate (DAHP) to dehydroquinate (DHQ).</text>
</comment>
<evidence type="ECO:0000256" key="13">
    <source>
        <dbReference type="ARBA" id="ARBA00023239"/>
    </source>
</evidence>
<feature type="binding site" evidence="16">
    <location>
        <position position="153"/>
    </location>
    <ligand>
        <name>ATP</name>
        <dbReference type="ChEBI" id="CHEBI:30616"/>
    </ligand>
</feature>
<feature type="binding site" evidence="17">
    <location>
        <begin position="334"/>
        <end position="337"/>
    </location>
    <ligand>
        <name>NAD(+)</name>
        <dbReference type="ChEBI" id="CHEBI:57540"/>
    </ligand>
</feature>
<feature type="binding site" evidence="17">
    <location>
        <position position="307"/>
    </location>
    <ligand>
        <name>NAD(+)</name>
        <dbReference type="ChEBI" id="CHEBI:57540"/>
    </ligand>
</feature>
<keyword evidence="21" id="KW-1185">Reference proteome</keyword>
<comment type="catalytic activity">
    <reaction evidence="1 17">
        <text>7-phospho-2-dehydro-3-deoxy-D-arabino-heptonate = 3-dehydroquinate + phosphate</text>
        <dbReference type="Rhea" id="RHEA:21968"/>
        <dbReference type="ChEBI" id="CHEBI:32364"/>
        <dbReference type="ChEBI" id="CHEBI:43474"/>
        <dbReference type="ChEBI" id="CHEBI:58394"/>
        <dbReference type="EC" id="4.2.3.4"/>
    </reaction>
</comment>
<keyword evidence="12 17" id="KW-0057">Aromatic amino acid biosynthesis</keyword>
<evidence type="ECO:0000256" key="10">
    <source>
        <dbReference type="ARBA" id="ARBA00022840"/>
    </source>
</evidence>
<dbReference type="EMBL" id="RKHK01000001">
    <property type="protein sequence ID" value="ROR71704.1"/>
    <property type="molecule type" value="Genomic_DNA"/>
</dbReference>
<comment type="pathway">
    <text evidence="3 17">Metabolic intermediate biosynthesis; chorismate biosynthesis; chorismate from D-erythrose 4-phosphate and phosphoenolpyruvate: step 2/7.</text>
</comment>
<dbReference type="Pfam" id="PF01761">
    <property type="entry name" value="DHQ_synthase"/>
    <property type="match status" value="1"/>
</dbReference>
<gene>
    <name evidence="16" type="primary">aroK</name>
    <name evidence="17" type="synonym">aroB</name>
    <name evidence="20" type="ORF">EDD31_0041</name>
</gene>
<dbReference type="EC" id="4.2.3.4" evidence="17"/>
<dbReference type="PRINTS" id="PR01100">
    <property type="entry name" value="SHIKIMTKNASE"/>
</dbReference>
<dbReference type="GO" id="GO:0004765">
    <property type="term" value="F:shikimate kinase activity"/>
    <property type="evidence" value="ECO:0007669"/>
    <property type="project" value="UniProtKB-UniRule"/>
</dbReference>
<keyword evidence="5 17" id="KW-0963">Cytoplasm</keyword>
<feature type="domain" description="3-dehydroquinate synthase N-terminal" evidence="18">
    <location>
        <begin position="233"/>
        <end position="344"/>
    </location>
</feature>
<dbReference type="Gene3D" id="1.20.1090.10">
    <property type="entry name" value="Dehydroquinate synthase-like - alpha domain"/>
    <property type="match status" value="1"/>
</dbReference>
<evidence type="ECO:0000256" key="5">
    <source>
        <dbReference type="ARBA" id="ARBA00022490"/>
    </source>
</evidence>
<feature type="binding site" evidence="17">
    <location>
        <position position="433"/>
    </location>
    <ligand>
        <name>Zn(2+)</name>
        <dbReference type="ChEBI" id="CHEBI:29105"/>
    </ligand>
</feature>
<dbReference type="OrthoDB" id="9806583at2"/>
<dbReference type="GO" id="GO:0009073">
    <property type="term" value="P:aromatic amino acid family biosynthetic process"/>
    <property type="evidence" value="ECO:0007669"/>
    <property type="project" value="UniProtKB-KW"/>
</dbReference>
<comment type="cofactor">
    <cofactor evidence="2 17">
        <name>NAD(+)</name>
        <dbReference type="ChEBI" id="CHEBI:57540"/>
    </cofactor>
</comment>
<dbReference type="HAMAP" id="MF_00110">
    <property type="entry name" value="DHQ_synthase"/>
    <property type="match status" value="1"/>
</dbReference>
<comment type="cofactor">
    <cofactor evidence="17">
        <name>Co(2+)</name>
        <dbReference type="ChEBI" id="CHEBI:48828"/>
    </cofactor>
    <cofactor evidence="17">
        <name>Zn(2+)</name>
        <dbReference type="ChEBI" id="CHEBI:29105"/>
    </cofactor>
    <text evidence="17">Binds 1 divalent metal cation per subunit. Can use either Co(2+) or Zn(2+).</text>
</comment>
<keyword evidence="10 16" id="KW-0067">ATP-binding</keyword>
<dbReference type="Proteomes" id="UP000280668">
    <property type="component" value="Unassembled WGS sequence"/>
</dbReference>
<dbReference type="AlphaFoldDB" id="A0A3N2B9C7"/>
<evidence type="ECO:0000313" key="20">
    <source>
        <dbReference type="EMBL" id="ROR71704.1"/>
    </source>
</evidence>
<dbReference type="NCBIfam" id="TIGR01357">
    <property type="entry name" value="aroB"/>
    <property type="match status" value="1"/>
</dbReference>
<dbReference type="Pfam" id="PF01202">
    <property type="entry name" value="SKI"/>
    <property type="match status" value="1"/>
</dbReference>
<evidence type="ECO:0000259" key="18">
    <source>
        <dbReference type="Pfam" id="PF01761"/>
    </source>
</evidence>
<reference evidence="20 21" key="1">
    <citation type="submission" date="2018-11" db="EMBL/GenBank/DDBJ databases">
        <title>Sequencing the genomes of 1000 actinobacteria strains.</title>
        <authorList>
            <person name="Klenk H.-P."/>
        </authorList>
    </citation>
    <scope>NUCLEOTIDE SEQUENCE [LARGE SCALE GENOMIC DNA]</scope>
    <source>
        <strain evidence="20 21">DSM 11294</strain>
    </source>
</reference>
<keyword evidence="16" id="KW-0460">Magnesium</keyword>
<feature type="binding site" evidence="16">
    <location>
        <position position="59"/>
    </location>
    <ligand>
        <name>substrate</name>
    </ligand>
</feature>
<feature type="binding site" evidence="16">
    <location>
        <position position="17"/>
    </location>
    <ligand>
        <name>Mg(2+)</name>
        <dbReference type="ChEBI" id="CHEBI:18420"/>
    </ligand>
</feature>
<dbReference type="CDD" id="cd00464">
    <property type="entry name" value="SK"/>
    <property type="match status" value="1"/>
</dbReference>
<evidence type="ECO:0000256" key="7">
    <source>
        <dbReference type="ARBA" id="ARBA00022679"/>
    </source>
</evidence>
<comment type="catalytic activity">
    <reaction evidence="15 16">
        <text>shikimate + ATP = 3-phosphoshikimate + ADP + H(+)</text>
        <dbReference type="Rhea" id="RHEA:13121"/>
        <dbReference type="ChEBI" id="CHEBI:15378"/>
        <dbReference type="ChEBI" id="CHEBI:30616"/>
        <dbReference type="ChEBI" id="CHEBI:36208"/>
        <dbReference type="ChEBI" id="CHEBI:145989"/>
        <dbReference type="ChEBI" id="CHEBI:456216"/>
        <dbReference type="EC" id="2.7.1.71"/>
    </reaction>
</comment>
<evidence type="ECO:0000256" key="9">
    <source>
        <dbReference type="ARBA" id="ARBA00022777"/>
    </source>
</evidence>
<dbReference type="Gene3D" id="3.40.50.300">
    <property type="entry name" value="P-loop containing nucleotide triphosphate hydrolases"/>
    <property type="match status" value="1"/>
</dbReference>
<dbReference type="GO" id="GO:0005524">
    <property type="term" value="F:ATP binding"/>
    <property type="evidence" value="ECO:0007669"/>
    <property type="project" value="UniProtKB-UniRule"/>
</dbReference>
<evidence type="ECO:0000256" key="16">
    <source>
        <dbReference type="HAMAP-Rule" id="MF_00109"/>
    </source>
</evidence>
<dbReference type="GO" id="GO:0003856">
    <property type="term" value="F:3-dehydroquinate synthase activity"/>
    <property type="evidence" value="ECO:0007669"/>
    <property type="project" value="UniProtKB-UniRule"/>
</dbReference>
<feature type="binding site" evidence="16">
    <location>
        <position position="118"/>
    </location>
    <ligand>
        <name>ATP</name>
        <dbReference type="ChEBI" id="CHEBI:30616"/>
    </ligand>
</feature>
<comment type="similarity">
    <text evidence="17">Belongs to the sugar phosphate cyclases superfamily. Dehydroquinate synthase family.</text>
</comment>
<feature type="binding site" evidence="17">
    <location>
        <position position="316"/>
    </location>
    <ligand>
        <name>NAD(+)</name>
        <dbReference type="ChEBI" id="CHEBI:57540"/>
    </ligand>
</feature>
<dbReference type="UniPathway" id="UPA00053">
    <property type="reaction ID" value="UER00085"/>
</dbReference>
<evidence type="ECO:0000256" key="2">
    <source>
        <dbReference type="ARBA" id="ARBA00001911"/>
    </source>
</evidence>
<feature type="binding site" evidence="16">
    <location>
        <position position="81"/>
    </location>
    <ligand>
        <name>substrate</name>
    </ligand>
</feature>
<keyword evidence="7 16" id="KW-0808">Transferase</keyword>
<evidence type="ECO:0000256" key="17">
    <source>
        <dbReference type="HAMAP-Rule" id="MF_00110"/>
    </source>
</evidence>
<dbReference type="SUPFAM" id="SSF56796">
    <property type="entry name" value="Dehydroquinate synthase-like"/>
    <property type="match status" value="1"/>
</dbReference>
<feature type="binding site" evidence="16">
    <location>
        <position position="35"/>
    </location>
    <ligand>
        <name>substrate</name>
    </ligand>
</feature>
<keyword evidence="17" id="KW-0170">Cobalt</keyword>
<dbReference type="PROSITE" id="PS01128">
    <property type="entry name" value="SHIKIMATE_KINASE"/>
    <property type="match status" value="1"/>
</dbReference>
<dbReference type="InterPro" id="IPR031322">
    <property type="entry name" value="Shikimate/glucono_kinase"/>
</dbReference>
<keyword evidence="14" id="KW-0511">Multifunctional enzyme</keyword>
<dbReference type="InterPro" id="IPR030960">
    <property type="entry name" value="DHQS/DOIS_N"/>
</dbReference>
<evidence type="ECO:0000256" key="3">
    <source>
        <dbReference type="ARBA" id="ARBA00004661"/>
    </source>
</evidence>
<dbReference type="SUPFAM" id="SSF52540">
    <property type="entry name" value="P-loop containing nucleoside triphosphate hydrolases"/>
    <property type="match status" value="1"/>
</dbReference>
<accession>A0A3N2B9C7</accession>
<evidence type="ECO:0000256" key="14">
    <source>
        <dbReference type="ARBA" id="ARBA00023268"/>
    </source>
</evidence>
<feature type="domain" description="3-dehydroquinate synthase C-terminal" evidence="19">
    <location>
        <begin position="346"/>
        <end position="494"/>
    </location>
</feature>
<feature type="binding site" evidence="17">
    <location>
        <begin position="294"/>
        <end position="295"/>
    </location>
    <ligand>
        <name>NAD(+)</name>
        <dbReference type="ChEBI" id="CHEBI:57540"/>
    </ligand>
</feature>
<dbReference type="PANTHER" id="PTHR43622">
    <property type="entry name" value="3-DEHYDROQUINATE SYNTHASE"/>
    <property type="match status" value="1"/>
</dbReference>
<evidence type="ECO:0000256" key="6">
    <source>
        <dbReference type="ARBA" id="ARBA00022605"/>
    </source>
</evidence>
<evidence type="ECO:0000256" key="8">
    <source>
        <dbReference type="ARBA" id="ARBA00022741"/>
    </source>
</evidence>
<keyword evidence="17" id="KW-0479">Metal-binding</keyword>
<comment type="function">
    <text evidence="16">Catalyzes the specific phosphorylation of the 3-hydroxyl group of shikimic acid using ATP as a cosubstrate.</text>
</comment>
<dbReference type="RefSeq" id="WP_123302390.1">
    <property type="nucleotide sequence ID" value="NZ_RKHK01000001.1"/>
</dbReference>
<feature type="binding site" evidence="17">
    <location>
        <begin position="236"/>
        <end position="241"/>
    </location>
    <ligand>
        <name>NAD(+)</name>
        <dbReference type="ChEBI" id="CHEBI:57540"/>
    </ligand>
</feature>
<proteinExistence type="inferred from homology"/>
<dbReference type="InterPro" id="IPR050071">
    <property type="entry name" value="Dehydroquinate_synthase"/>
</dbReference>
<evidence type="ECO:0000256" key="12">
    <source>
        <dbReference type="ARBA" id="ARBA00023141"/>
    </source>
</evidence>
<evidence type="ECO:0000259" key="19">
    <source>
        <dbReference type="Pfam" id="PF24621"/>
    </source>
</evidence>
<dbReference type="GO" id="GO:0009423">
    <property type="term" value="P:chorismate biosynthetic process"/>
    <property type="evidence" value="ECO:0007669"/>
    <property type="project" value="UniProtKB-UniRule"/>
</dbReference>
<name>A0A3N2B9C7_9MICO</name>
<evidence type="ECO:0000256" key="4">
    <source>
        <dbReference type="ARBA" id="ARBA00004842"/>
    </source>
</evidence>
<sequence length="536" mass="55758">MSGPRAILIGLPGAGKSEVGKRLARRLGVDFLDSDDLVEQAAGLTIPQIFSHRGEEAFREIEHTEIMRALDTHDGVLSLGGGAVLHPGTRAALAGRPVVYLHVDAHAASTRVRGDGSRPLLTGDPTVKLAELRAQRAPLYTEIAAITVDTSRRNPRQVTVEVGARLPRRVEVGRPGSAGYYEVTIGPDLAGAAAHAVAEASAVLVVHAPAVATLAQRIAAEAGASGVRVALHEMPDAEDAKSLEALAALWDRLGAERIGRDGAVIAVGGGATTDAAGFAAATWLRGITLVNVPTTVLGMVDAAVGGKTGINTPHGKNLAGAFHTPAAVICDLDTLATLPWEDLRAGLAEVIKCGFIADPEILELLEKAPGGPVSATEPASGLLADLVERAVAVKARVVGEDLTERTGGTREFLNYGHTFAHAIEKVENYRWRHGEAVSVGMVFAAELARATGLLAEDLAGRHRAVLEALGLPTGYAGPATKEELLAAMAADKKVRAGVLRFVLLDDLARPRTVTGPAPEHLDAAFAAVLPTERSAP</sequence>
<keyword evidence="9 16" id="KW-0418">Kinase</keyword>
<dbReference type="PANTHER" id="PTHR43622:SF7">
    <property type="entry name" value="3-DEHYDROQUINATE SYNTHASE, CHLOROPLASTIC"/>
    <property type="match status" value="1"/>
</dbReference>
<organism evidence="20 21">
    <name type="scientific">Bogoriella caseilytica</name>
    <dbReference type="NCBI Taxonomy" id="56055"/>
    <lineage>
        <taxon>Bacteria</taxon>
        <taxon>Bacillati</taxon>
        <taxon>Actinomycetota</taxon>
        <taxon>Actinomycetes</taxon>
        <taxon>Micrococcales</taxon>
        <taxon>Bogoriellaceae</taxon>
        <taxon>Bogoriella</taxon>
    </lineage>
</organism>
<protein>
    <recommendedName>
        <fullName evidence="16 17">Multifunctional fusion protein</fullName>
    </recommendedName>
    <domain>
        <recommendedName>
            <fullName evidence="16">Shikimate kinase</fullName>
            <shortName evidence="16">SK</shortName>
            <ecNumber evidence="16">2.7.1.71</ecNumber>
        </recommendedName>
    </domain>
    <domain>
        <recommendedName>
            <fullName evidence="17">3-dehydroquinate synthase</fullName>
            <shortName evidence="17">DHQS</shortName>
            <ecNumber evidence="17">4.2.3.4</ecNumber>
        </recommendedName>
    </domain>
</protein>
<feature type="binding site" evidence="17">
    <location>
        <position position="349"/>
    </location>
    <ligand>
        <name>Zn(2+)</name>
        <dbReference type="ChEBI" id="CHEBI:29105"/>
    </ligand>
</feature>
<dbReference type="GO" id="GO:0005737">
    <property type="term" value="C:cytoplasm"/>
    <property type="evidence" value="ECO:0007669"/>
    <property type="project" value="UniProtKB-SubCell"/>
</dbReference>
<evidence type="ECO:0000256" key="11">
    <source>
        <dbReference type="ARBA" id="ARBA00023027"/>
    </source>
</evidence>
<comment type="similarity">
    <text evidence="16">Belongs to the shikimate kinase family.</text>
</comment>
<dbReference type="Pfam" id="PF24621">
    <property type="entry name" value="DHQS_C"/>
    <property type="match status" value="1"/>
</dbReference>
<dbReference type="CDD" id="cd08195">
    <property type="entry name" value="DHQS"/>
    <property type="match status" value="1"/>
</dbReference>
<dbReference type="InterPro" id="IPR056179">
    <property type="entry name" value="DHQS_C"/>
</dbReference>
<evidence type="ECO:0000256" key="15">
    <source>
        <dbReference type="ARBA" id="ARBA00048567"/>
    </source>
</evidence>
<dbReference type="GO" id="GO:0000287">
    <property type="term" value="F:magnesium ion binding"/>
    <property type="evidence" value="ECO:0007669"/>
    <property type="project" value="UniProtKB-UniRule"/>
</dbReference>
<comment type="subcellular location">
    <subcellularLocation>
        <location evidence="17">Cytoplasm</location>
    </subcellularLocation>
</comment>
<dbReference type="Gene3D" id="3.40.50.1970">
    <property type="match status" value="1"/>
</dbReference>
<dbReference type="InterPro" id="IPR016037">
    <property type="entry name" value="DHQ_synth_AroB"/>
</dbReference>
<keyword evidence="11 17" id="KW-0520">NAD</keyword>
<dbReference type="GO" id="GO:0008652">
    <property type="term" value="P:amino acid biosynthetic process"/>
    <property type="evidence" value="ECO:0007669"/>
    <property type="project" value="UniProtKB-KW"/>
</dbReference>
<comment type="subunit">
    <text evidence="16">Monomer.</text>
</comment>
<dbReference type="InterPro" id="IPR027417">
    <property type="entry name" value="P-loop_NTPase"/>
</dbReference>
<dbReference type="HAMAP" id="MF_00109">
    <property type="entry name" value="Shikimate_kinase"/>
    <property type="match status" value="1"/>
</dbReference>
<dbReference type="EC" id="2.7.1.71" evidence="16"/>
<feature type="binding site" evidence="16">
    <location>
        <position position="136"/>
    </location>
    <ligand>
        <name>substrate</name>
    </ligand>
</feature>
<evidence type="ECO:0000313" key="21">
    <source>
        <dbReference type="Proteomes" id="UP000280668"/>
    </source>
</evidence>
<comment type="pathway">
    <text evidence="4 16">Metabolic intermediate biosynthesis; chorismate biosynthesis; chorismate from D-erythrose 4-phosphate and phosphoenolpyruvate: step 5/7.</text>
</comment>
<dbReference type="InterPro" id="IPR023000">
    <property type="entry name" value="Shikimate_kinase_CS"/>
</dbReference>
<keyword evidence="6 17" id="KW-0028">Amino-acid biosynthesis</keyword>
<feature type="binding site" evidence="16">
    <location>
        <begin position="13"/>
        <end position="18"/>
    </location>
    <ligand>
        <name>ATP</name>
        <dbReference type="ChEBI" id="CHEBI:30616"/>
    </ligand>
</feature>
<keyword evidence="13 17" id="KW-0456">Lyase</keyword>
<evidence type="ECO:0000256" key="1">
    <source>
        <dbReference type="ARBA" id="ARBA00001393"/>
    </source>
</evidence>
<dbReference type="InterPro" id="IPR000623">
    <property type="entry name" value="Shikimate_kinase/TSH1"/>
</dbReference>
<keyword evidence="8 17" id="KW-0547">Nucleotide-binding</keyword>
<feature type="binding site" evidence="17">
    <location>
        <position position="417"/>
    </location>
    <ligand>
        <name>Zn(2+)</name>
        <dbReference type="ChEBI" id="CHEBI:29105"/>
    </ligand>
</feature>
<comment type="caution">
    <text evidence="20">The sequence shown here is derived from an EMBL/GenBank/DDBJ whole genome shotgun (WGS) entry which is preliminary data.</text>
</comment>
<comment type="cofactor">
    <cofactor evidence="16">
        <name>Mg(2+)</name>
        <dbReference type="ChEBI" id="CHEBI:18420"/>
    </cofactor>
    <text evidence="16">Binds 1 Mg(2+) ion per subunit.</text>
</comment>
<feature type="binding site" evidence="17">
    <location>
        <begin position="270"/>
        <end position="274"/>
    </location>
    <ligand>
        <name>NAD(+)</name>
        <dbReference type="ChEBI" id="CHEBI:57540"/>
    </ligand>
</feature>